<comment type="cofactor">
    <cofactor evidence="7">
        <name>Cu cation</name>
        <dbReference type="ChEBI" id="CHEBI:23378"/>
    </cofactor>
    <text evidence="7">Binds 1 copper ion per subunit.</text>
</comment>
<comment type="subcellular location">
    <subcellularLocation>
        <location evidence="1">Periplasm</location>
    </subcellularLocation>
</comment>
<organism evidence="10 11">
    <name type="scientific">Methylophaga thiooxydans</name>
    <dbReference type="NCBI Taxonomy" id="392484"/>
    <lineage>
        <taxon>Bacteria</taxon>
        <taxon>Pseudomonadati</taxon>
        <taxon>Pseudomonadota</taxon>
        <taxon>Gammaproteobacteria</taxon>
        <taxon>Thiotrichales</taxon>
        <taxon>Piscirickettsiaceae</taxon>
        <taxon>Methylophaga</taxon>
    </lineage>
</organism>
<gene>
    <name evidence="10" type="ORF">LP43_1995</name>
</gene>
<keyword evidence="3 7" id="KW-0479">Metal-binding</keyword>
<keyword evidence="2" id="KW-0813">Transport</keyword>
<sequence length="141" mass="14990">MQHIKSLFITTIMTCLFVVGSAQAADHTVTARGLAFAPLVIKIAPGDTVYWENMSTHNVNMMEGLIPEGTEAFVTPMSESVTKTFDTEGIYIYQCDPHIGAGMGGALIVGNPTNLDAIKSQDVSGGLGRVVDKAIKEAEAM</sequence>
<dbReference type="PRINTS" id="PR00155">
    <property type="entry name" value="AMICYANIN"/>
</dbReference>
<dbReference type="EMBL" id="JRQD01000005">
    <property type="protein sequence ID" value="KGM06122.1"/>
    <property type="molecule type" value="Genomic_DNA"/>
</dbReference>
<keyword evidence="6 7" id="KW-0186">Copper</keyword>
<evidence type="ECO:0000256" key="3">
    <source>
        <dbReference type="ARBA" id="ARBA00022723"/>
    </source>
</evidence>
<dbReference type="PROSITE" id="PS00196">
    <property type="entry name" value="COPPER_BLUE"/>
    <property type="match status" value="1"/>
</dbReference>
<dbReference type="InterPro" id="IPR008972">
    <property type="entry name" value="Cupredoxin"/>
</dbReference>
<evidence type="ECO:0000256" key="8">
    <source>
        <dbReference type="SAM" id="SignalP"/>
    </source>
</evidence>
<feature type="domain" description="Blue (type 1) copper" evidence="9">
    <location>
        <begin position="28"/>
        <end position="109"/>
    </location>
</feature>
<feature type="binding site" evidence="7">
    <location>
        <position position="57"/>
    </location>
    <ligand>
        <name>Cu cation</name>
        <dbReference type="ChEBI" id="CHEBI:23378"/>
    </ligand>
</feature>
<dbReference type="Proteomes" id="UP000029999">
    <property type="component" value="Unassembled WGS sequence"/>
</dbReference>
<dbReference type="STRING" id="392484.LP43_1995"/>
<evidence type="ECO:0000256" key="1">
    <source>
        <dbReference type="ARBA" id="ARBA00004418"/>
    </source>
</evidence>
<feature type="signal peptide" evidence="8">
    <location>
        <begin position="1"/>
        <end position="24"/>
    </location>
</feature>
<evidence type="ECO:0000256" key="5">
    <source>
        <dbReference type="ARBA" id="ARBA00022982"/>
    </source>
</evidence>
<dbReference type="Gene3D" id="2.60.40.420">
    <property type="entry name" value="Cupredoxins - blue copper proteins"/>
    <property type="match status" value="1"/>
</dbReference>
<comment type="caution">
    <text evidence="10">The sequence shown here is derived from an EMBL/GenBank/DDBJ whole genome shotgun (WGS) entry which is preliminary data.</text>
</comment>
<evidence type="ECO:0000259" key="9">
    <source>
        <dbReference type="Pfam" id="PF00127"/>
    </source>
</evidence>
<evidence type="ECO:0000313" key="10">
    <source>
        <dbReference type="EMBL" id="KGM06122.1"/>
    </source>
</evidence>
<evidence type="ECO:0000256" key="2">
    <source>
        <dbReference type="ARBA" id="ARBA00022448"/>
    </source>
</evidence>
<dbReference type="AlphaFoldDB" id="A0A0A0BEL3"/>
<reference evidence="10 11" key="1">
    <citation type="submission" date="2014-09" db="EMBL/GenBank/DDBJ databases">
        <authorList>
            <person name="Grob C."/>
            <person name="Taubert M."/>
            <person name="Howat A.M."/>
            <person name="Burns O.J."/>
            <person name="Dixon J.L."/>
            <person name="Chen Y."/>
            <person name="Murrell J.C."/>
        </authorList>
    </citation>
    <scope>NUCLEOTIDE SEQUENCE [LARGE SCALE GENOMIC DNA]</scope>
    <source>
        <strain evidence="10">L4</strain>
    </source>
</reference>
<feature type="binding site" evidence="7">
    <location>
        <position position="98"/>
    </location>
    <ligand>
        <name>Cu cation</name>
        <dbReference type="ChEBI" id="CHEBI:23378"/>
    </ligand>
</feature>
<dbReference type="GO" id="GO:0042597">
    <property type="term" value="C:periplasmic space"/>
    <property type="evidence" value="ECO:0007669"/>
    <property type="project" value="UniProtKB-SubCell"/>
</dbReference>
<dbReference type="RefSeq" id="WP_036314727.1">
    <property type="nucleotide sequence ID" value="NZ_JRQD01000005.1"/>
</dbReference>
<evidence type="ECO:0000256" key="6">
    <source>
        <dbReference type="ARBA" id="ARBA00023008"/>
    </source>
</evidence>
<keyword evidence="5" id="KW-0249">Electron transport</keyword>
<evidence type="ECO:0000313" key="11">
    <source>
        <dbReference type="Proteomes" id="UP000029999"/>
    </source>
</evidence>
<feature type="chain" id="PRO_5001959504" evidence="8">
    <location>
        <begin position="25"/>
        <end position="141"/>
    </location>
</feature>
<dbReference type="Pfam" id="PF00127">
    <property type="entry name" value="Copper-bind"/>
    <property type="match status" value="1"/>
</dbReference>
<dbReference type="GO" id="GO:0009055">
    <property type="term" value="F:electron transfer activity"/>
    <property type="evidence" value="ECO:0007669"/>
    <property type="project" value="InterPro"/>
</dbReference>
<dbReference type="GO" id="GO:0005507">
    <property type="term" value="F:copper ion binding"/>
    <property type="evidence" value="ECO:0007669"/>
    <property type="project" value="InterPro"/>
</dbReference>
<proteinExistence type="predicted"/>
<dbReference type="SUPFAM" id="SSF49503">
    <property type="entry name" value="Cupredoxins"/>
    <property type="match status" value="1"/>
</dbReference>
<keyword evidence="4" id="KW-0574">Periplasm</keyword>
<evidence type="ECO:0000256" key="4">
    <source>
        <dbReference type="ARBA" id="ARBA00022764"/>
    </source>
</evidence>
<dbReference type="InterPro" id="IPR002386">
    <property type="entry name" value="Amicyanin/Pseudoazurin"/>
</dbReference>
<dbReference type="InterPro" id="IPR028871">
    <property type="entry name" value="BlueCu_1_BS"/>
</dbReference>
<dbReference type="InterPro" id="IPR000923">
    <property type="entry name" value="BlueCu_1"/>
</dbReference>
<evidence type="ECO:0000256" key="7">
    <source>
        <dbReference type="PIRSR" id="PIRSR602386-1"/>
    </source>
</evidence>
<keyword evidence="8" id="KW-0732">Signal</keyword>
<protein>
    <submittedName>
        <fullName evidence="10">Pseudoazurin</fullName>
    </submittedName>
</protein>
<feature type="binding site" evidence="7">
    <location>
        <position position="103"/>
    </location>
    <ligand>
        <name>Cu cation</name>
        <dbReference type="ChEBI" id="CHEBI:23378"/>
    </ligand>
</feature>
<name>A0A0A0BEL3_9GAMM</name>
<accession>A0A0A0BEL3</accession>
<feature type="binding site" evidence="7">
    <location>
        <position position="95"/>
    </location>
    <ligand>
        <name>Cu cation</name>
        <dbReference type="ChEBI" id="CHEBI:23378"/>
    </ligand>
</feature>